<keyword evidence="1" id="KW-0347">Helicase</keyword>
<name>A0AAV4J356_9GAST</name>
<dbReference type="EMBL" id="BMAT01009922">
    <property type="protein sequence ID" value="GFS16325.1"/>
    <property type="molecule type" value="Genomic_DNA"/>
</dbReference>
<proteinExistence type="predicted"/>
<protein>
    <submittedName>
        <fullName evidence="1">ATP-dependent DNA helicase PIF1</fullName>
    </submittedName>
</protein>
<accession>A0AAV4J356</accession>
<evidence type="ECO:0000313" key="1">
    <source>
        <dbReference type="EMBL" id="GFS16325.1"/>
    </source>
</evidence>
<keyword evidence="1" id="KW-0547">Nucleotide-binding</keyword>
<reference evidence="1 2" key="1">
    <citation type="journal article" date="2021" name="Elife">
        <title>Chloroplast acquisition without the gene transfer in kleptoplastic sea slugs, Plakobranchus ocellatus.</title>
        <authorList>
            <person name="Maeda T."/>
            <person name="Takahashi S."/>
            <person name="Yoshida T."/>
            <person name="Shimamura S."/>
            <person name="Takaki Y."/>
            <person name="Nagai Y."/>
            <person name="Toyoda A."/>
            <person name="Suzuki Y."/>
            <person name="Arimoto A."/>
            <person name="Ishii H."/>
            <person name="Satoh N."/>
            <person name="Nishiyama T."/>
            <person name="Hasebe M."/>
            <person name="Maruyama T."/>
            <person name="Minagawa J."/>
            <person name="Obokata J."/>
            <person name="Shigenobu S."/>
        </authorList>
    </citation>
    <scope>NUCLEOTIDE SEQUENCE [LARGE SCALE GENOMIC DNA]</scope>
</reference>
<keyword evidence="1" id="KW-0378">Hydrolase</keyword>
<dbReference type="Proteomes" id="UP000762676">
    <property type="component" value="Unassembled WGS sequence"/>
</dbReference>
<evidence type="ECO:0000313" key="2">
    <source>
        <dbReference type="Proteomes" id="UP000762676"/>
    </source>
</evidence>
<keyword evidence="1" id="KW-0067">ATP-binding</keyword>
<dbReference type="GO" id="GO:0004386">
    <property type="term" value="F:helicase activity"/>
    <property type="evidence" value="ECO:0007669"/>
    <property type="project" value="UniProtKB-KW"/>
</dbReference>
<keyword evidence="2" id="KW-1185">Reference proteome</keyword>
<comment type="caution">
    <text evidence="1">The sequence shown here is derived from an EMBL/GenBank/DDBJ whole genome shotgun (WGS) entry which is preliminary data.</text>
</comment>
<dbReference type="AlphaFoldDB" id="A0AAV4J356"/>
<organism evidence="1 2">
    <name type="scientific">Elysia marginata</name>
    <dbReference type="NCBI Taxonomy" id="1093978"/>
    <lineage>
        <taxon>Eukaryota</taxon>
        <taxon>Metazoa</taxon>
        <taxon>Spiralia</taxon>
        <taxon>Lophotrochozoa</taxon>
        <taxon>Mollusca</taxon>
        <taxon>Gastropoda</taxon>
        <taxon>Heterobranchia</taxon>
        <taxon>Euthyneura</taxon>
        <taxon>Panpulmonata</taxon>
        <taxon>Sacoglossa</taxon>
        <taxon>Placobranchoidea</taxon>
        <taxon>Plakobranchidae</taxon>
        <taxon>Elysia</taxon>
    </lineage>
</organism>
<sequence length="208" mass="23295">MLTYDCVPCIAALHTTPDIAAVVFANLPLSTAKSVPSSRFRFAPFRKRHRFIISPNPIIGYRYCNGTRSVITQLHDHIIDATATCRLHPGKRLFIPRTPLVPSDNISPLNMKRIQFPISFRPAFAVAANKAEGQTLKKIGNPLHKPFFSHGELPGNTKDPVRIYTKDDPLAQWSIYNACGLPTSDSSKGKKKKVLDYLIDEQHSFSRI</sequence>
<gene>
    <name evidence="1" type="ORF">ElyMa_004954200</name>
</gene>